<gene>
    <name evidence="3" type="ORF">DRP43_03805</name>
</gene>
<evidence type="ECO:0000256" key="1">
    <source>
        <dbReference type="SAM" id="SignalP"/>
    </source>
</evidence>
<keyword evidence="1" id="KW-0732">Signal</keyword>
<feature type="signal peptide" evidence="1">
    <location>
        <begin position="1"/>
        <end position="21"/>
    </location>
</feature>
<dbReference type="EMBL" id="QNBD01000157">
    <property type="protein sequence ID" value="RKX70009.1"/>
    <property type="molecule type" value="Genomic_DNA"/>
</dbReference>
<dbReference type="AlphaFoldDB" id="A0A660SGQ9"/>
<organism evidence="3 4">
    <name type="scientific">candidate division TA06 bacterium</name>
    <dbReference type="NCBI Taxonomy" id="2250710"/>
    <lineage>
        <taxon>Bacteria</taxon>
        <taxon>Bacteria division TA06</taxon>
    </lineage>
</organism>
<sequence>MKYLSLTIILLITLSPLFGQTANVWQNPCNSATIPEQIMLINVDIDSLNLDSCITRNFYSTDGQESWNESEMTLLTELNYITTFEDTILLPDSGRVFYGFKTIYPTYIDTIFDTLFYTMSAKNIDDIFPPTDNFLTELCEEKIGDAYQATEKPYLDLTEIKISFSDDKFYCSLDNNDSEWPLYESFSYLPPWYVYGFGFYNPESTDSVGYAMVYADIPTMNVTPGLYKVNTDSTFSRIGDIDYQVQGEKLYMACNIEDLTSDPNFGPWPNESGGLICGAGTLTINVDPFVTLNDRSHPCIFYPTIFQQDIGINELPQLSELTFYTVSDTIVFNINYSDSNNNLPVVRKLIIENKTEFNFTSSDHYYQDGNEFYVRVPIQEVANSSIYAEFSDGADTVQSNVITFTGVYENSVELIGIQLFNYPNPFSNFTTIFFFNTKPTKNTKIKIYNIKGQLVKQLKIKNLKFNINEVVWDGKDESGRQLPSGIYFYRLHTDTFTSTKKCIILR</sequence>
<name>A0A660SGQ9_UNCT6</name>
<evidence type="ECO:0000313" key="4">
    <source>
        <dbReference type="Proteomes" id="UP000271125"/>
    </source>
</evidence>
<evidence type="ECO:0000259" key="2">
    <source>
        <dbReference type="Pfam" id="PF18962"/>
    </source>
</evidence>
<dbReference type="InterPro" id="IPR026444">
    <property type="entry name" value="Secre_tail"/>
</dbReference>
<dbReference type="NCBIfam" id="TIGR04183">
    <property type="entry name" value="Por_Secre_tail"/>
    <property type="match status" value="1"/>
</dbReference>
<dbReference type="Pfam" id="PF18962">
    <property type="entry name" value="Por_Secre_tail"/>
    <property type="match status" value="1"/>
</dbReference>
<reference evidence="3 4" key="1">
    <citation type="submission" date="2018-06" db="EMBL/GenBank/DDBJ databases">
        <title>Extensive metabolic versatility and redundancy in microbially diverse, dynamic hydrothermal sediments.</title>
        <authorList>
            <person name="Dombrowski N."/>
            <person name="Teske A."/>
            <person name="Baker B.J."/>
        </authorList>
    </citation>
    <scope>NUCLEOTIDE SEQUENCE [LARGE SCALE GENOMIC DNA]</scope>
    <source>
        <strain evidence="3">B10_G13</strain>
    </source>
</reference>
<evidence type="ECO:0000313" key="3">
    <source>
        <dbReference type="EMBL" id="RKX70009.1"/>
    </source>
</evidence>
<comment type="caution">
    <text evidence="3">The sequence shown here is derived from an EMBL/GenBank/DDBJ whole genome shotgun (WGS) entry which is preliminary data.</text>
</comment>
<accession>A0A660SGQ9</accession>
<proteinExistence type="predicted"/>
<feature type="domain" description="Secretion system C-terminal sorting" evidence="2">
    <location>
        <begin position="422"/>
        <end position="504"/>
    </location>
</feature>
<dbReference type="Proteomes" id="UP000271125">
    <property type="component" value="Unassembled WGS sequence"/>
</dbReference>
<protein>
    <recommendedName>
        <fullName evidence="2">Secretion system C-terminal sorting domain-containing protein</fullName>
    </recommendedName>
</protein>
<feature type="chain" id="PRO_5025072131" description="Secretion system C-terminal sorting domain-containing protein" evidence="1">
    <location>
        <begin position="22"/>
        <end position="506"/>
    </location>
</feature>
<dbReference type="Gene3D" id="2.60.40.4070">
    <property type="match status" value="1"/>
</dbReference>